<keyword evidence="2" id="KW-0732">Signal</keyword>
<evidence type="ECO:0000313" key="4">
    <source>
        <dbReference type="EMBL" id="NEU67331.1"/>
    </source>
</evidence>
<dbReference type="EMBL" id="JAAGNZ010000001">
    <property type="protein sequence ID" value="NEU67331.1"/>
    <property type="molecule type" value="Genomic_DNA"/>
</dbReference>
<feature type="chain" id="PRO_5027095370" evidence="2">
    <location>
        <begin position="23"/>
        <end position="218"/>
    </location>
</feature>
<dbReference type="Proteomes" id="UP000477386">
    <property type="component" value="Unassembled WGS sequence"/>
</dbReference>
<name>A0A6M0IIY5_9BACT</name>
<dbReference type="InterPro" id="IPR026444">
    <property type="entry name" value="Secre_tail"/>
</dbReference>
<evidence type="ECO:0000256" key="1">
    <source>
        <dbReference type="SAM" id="MobiDB-lite"/>
    </source>
</evidence>
<dbReference type="AlphaFoldDB" id="A0A6M0IIY5"/>
<comment type="caution">
    <text evidence="4">The sequence shown here is derived from an EMBL/GenBank/DDBJ whole genome shotgun (WGS) entry which is preliminary data.</text>
</comment>
<proteinExistence type="predicted"/>
<feature type="region of interest" description="Disordered" evidence="1">
    <location>
        <begin position="95"/>
        <end position="120"/>
    </location>
</feature>
<accession>A0A6M0IIY5</accession>
<evidence type="ECO:0000313" key="5">
    <source>
        <dbReference type="Proteomes" id="UP000477386"/>
    </source>
</evidence>
<feature type="region of interest" description="Disordered" evidence="1">
    <location>
        <begin position="23"/>
        <end position="53"/>
    </location>
</feature>
<sequence length="218" mass="23820">MKQTILIGFLTVLLTATTPLKAQVAPRDSDARKGSRLELGRTAGSRKPTTPALSNQRFSLAHPVTAGSLDRATAIHKNAPINEYYRSLLVARPTTKSVTRPTSADNTSASAGEVRANAEQEPKADDLLYSNDRITVSNIYPNPASESAQVDYQITGPVNEAKLVLLNILGSPIAEYDMQQNDRKVHVATRELATGYYFYQLSVDGKKVATKKLLVRHQ</sequence>
<keyword evidence="5" id="KW-1185">Reference proteome</keyword>
<evidence type="ECO:0000256" key="2">
    <source>
        <dbReference type="SAM" id="SignalP"/>
    </source>
</evidence>
<feature type="signal peptide" evidence="2">
    <location>
        <begin position="1"/>
        <end position="22"/>
    </location>
</feature>
<dbReference type="NCBIfam" id="TIGR04183">
    <property type="entry name" value="Por_Secre_tail"/>
    <property type="match status" value="1"/>
</dbReference>
<dbReference type="Pfam" id="PF18962">
    <property type="entry name" value="Por_Secre_tail"/>
    <property type="match status" value="1"/>
</dbReference>
<evidence type="ECO:0000259" key="3">
    <source>
        <dbReference type="Pfam" id="PF18962"/>
    </source>
</evidence>
<reference evidence="4 5" key="1">
    <citation type="submission" date="2020-02" db="EMBL/GenBank/DDBJ databases">
        <title>Draft genome sequence of two Spirosoma agri KCTC 52727 and Spirosoma terrae KCTC 52035.</title>
        <authorList>
            <person name="Rojas J."/>
            <person name="Ambika Manirajan B."/>
            <person name="Ratering S."/>
            <person name="Suarez C."/>
            <person name="Schnell S."/>
        </authorList>
    </citation>
    <scope>NUCLEOTIDE SEQUENCE [LARGE SCALE GENOMIC DNA]</scope>
    <source>
        <strain evidence="4 5">KCTC 52727</strain>
    </source>
</reference>
<protein>
    <submittedName>
        <fullName evidence="4">T9SS type A sorting domain-containing protein</fullName>
    </submittedName>
</protein>
<organism evidence="4 5">
    <name type="scientific">Spirosoma agri</name>
    <dbReference type="NCBI Taxonomy" id="1987381"/>
    <lineage>
        <taxon>Bacteria</taxon>
        <taxon>Pseudomonadati</taxon>
        <taxon>Bacteroidota</taxon>
        <taxon>Cytophagia</taxon>
        <taxon>Cytophagales</taxon>
        <taxon>Cytophagaceae</taxon>
        <taxon>Spirosoma</taxon>
    </lineage>
</organism>
<feature type="compositionally biased region" description="Basic and acidic residues" evidence="1">
    <location>
        <begin position="27"/>
        <end position="39"/>
    </location>
</feature>
<dbReference type="RefSeq" id="WP_164037132.1">
    <property type="nucleotide sequence ID" value="NZ_JAAGNZ010000001.1"/>
</dbReference>
<gene>
    <name evidence="4" type="ORF">GK091_10595</name>
</gene>
<feature type="compositionally biased region" description="Polar residues" evidence="1">
    <location>
        <begin position="95"/>
        <end position="110"/>
    </location>
</feature>
<feature type="domain" description="Secretion system C-terminal sorting" evidence="3">
    <location>
        <begin position="139"/>
        <end position="215"/>
    </location>
</feature>